<keyword evidence="1" id="KW-1133">Transmembrane helix</keyword>
<accession>A0AAV4PW16</accession>
<reference evidence="2 3" key="1">
    <citation type="submission" date="2021-06" db="EMBL/GenBank/DDBJ databases">
        <title>Caerostris extrusa draft genome.</title>
        <authorList>
            <person name="Kono N."/>
            <person name="Arakawa K."/>
        </authorList>
    </citation>
    <scope>NUCLEOTIDE SEQUENCE [LARGE SCALE GENOMIC DNA]</scope>
</reference>
<feature type="transmembrane region" description="Helical" evidence="1">
    <location>
        <begin position="98"/>
        <end position="117"/>
    </location>
</feature>
<organism evidence="2 3">
    <name type="scientific">Caerostris extrusa</name>
    <name type="common">Bark spider</name>
    <name type="synonym">Caerostris bankana</name>
    <dbReference type="NCBI Taxonomy" id="172846"/>
    <lineage>
        <taxon>Eukaryota</taxon>
        <taxon>Metazoa</taxon>
        <taxon>Ecdysozoa</taxon>
        <taxon>Arthropoda</taxon>
        <taxon>Chelicerata</taxon>
        <taxon>Arachnida</taxon>
        <taxon>Araneae</taxon>
        <taxon>Araneomorphae</taxon>
        <taxon>Entelegynae</taxon>
        <taxon>Araneoidea</taxon>
        <taxon>Araneidae</taxon>
        <taxon>Caerostris</taxon>
    </lineage>
</organism>
<gene>
    <name evidence="2" type="ORF">CEXT_638641</name>
</gene>
<dbReference type="AlphaFoldDB" id="A0AAV4PW16"/>
<keyword evidence="1" id="KW-0812">Transmembrane</keyword>
<keyword evidence="3" id="KW-1185">Reference proteome</keyword>
<dbReference type="Proteomes" id="UP001054945">
    <property type="component" value="Unassembled WGS sequence"/>
</dbReference>
<comment type="caution">
    <text evidence="2">The sequence shown here is derived from an EMBL/GenBank/DDBJ whole genome shotgun (WGS) entry which is preliminary data.</text>
</comment>
<sequence length="131" mass="15236">MIVSEVNACLCYSKLRFNLSLFQRIDPQRLIPSSNDPSSPPFLPGKAILPFFPKKATCFDIVSKKRREKKLANFFRRGILIGFRRGLQTFWGEMKQNILILGLWELILIYAFLTELLGKFPHEDNEKESRS</sequence>
<protein>
    <submittedName>
        <fullName evidence="2">Uncharacterized protein</fullName>
    </submittedName>
</protein>
<evidence type="ECO:0000313" key="3">
    <source>
        <dbReference type="Proteomes" id="UP001054945"/>
    </source>
</evidence>
<evidence type="ECO:0000256" key="1">
    <source>
        <dbReference type="SAM" id="Phobius"/>
    </source>
</evidence>
<dbReference type="EMBL" id="BPLR01005178">
    <property type="protein sequence ID" value="GIY00434.1"/>
    <property type="molecule type" value="Genomic_DNA"/>
</dbReference>
<keyword evidence="1" id="KW-0472">Membrane</keyword>
<name>A0AAV4PW16_CAEEX</name>
<evidence type="ECO:0000313" key="2">
    <source>
        <dbReference type="EMBL" id="GIY00434.1"/>
    </source>
</evidence>
<proteinExistence type="predicted"/>